<keyword evidence="3" id="KW-1185">Reference proteome</keyword>
<proteinExistence type="predicted"/>
<dbReference type="SUPFAM" id="SSF55729">
    <property type="entry name" value="Acyl-CoA N-acyltransferases (Nat)"/>
    <property type="match status" value="1"/>
</dbReference>
<evidence type="ECO:0000313" key="2">
    <source>
        <dbReference type="EMBL" id="MTD58801.1"/>
    </source>
</evidence>
<protein>
    <submittedName>
        <fullName evidence="2">GNAT family N-acetyltransferase</fullName>
    </submittedName>
</protein>
<reference evidence="2 3" key="1">
    <citation type="submission" date="2019-11" db="EMBL/GenBank/DDBJ databases">
        <title>Draft genome of Amycolatopsis RM579.</title>
        <authorList>
            <person name="Duangmal K."/>
            <person name="Mingma R."/>
        </authorList>
    </citation>
    <scope>NUCLEOTIDE SEQUENCE [LARGE SCALE GENOMIC DNA]</scope>
    <source>
        <strain evidence="2 3">RM579</strain>
    </source>
</reference>
<name>A0A6N7ZAM2_9PSEU</name>
<evidence type="ECO:0000313" key="3">
    <source>
        <dbReference type="Proteomes" id="UP000440096"/>
    </source>
</evidence>
<dbReference type="InterPro" id="IPR000182">
    <property type="entry name" value="GNAT_dom"/>
</dbReference>
<dbReference type="InterPro" id="IPR038764">
    <property type="entry name" value="GNAT_N_AcTrfase_prd"/>
</dbReference>
<dbReference type="PROSITE" id="PS51186">
    <property type="entry name" value="GNAT"/>
    <property type="match status" value="1"/>
</dbReference>
<dbReference type="AlphaFoldDB" id="A0A6N7ZAM2"/>
<dbReference type="EMBL" id="WMBA01000077">
    <property type="protein sequence ID" value="MTD58801.1"/>
    <property type="molecule type" value="Genomic_DNA"/>
</dbReference>
<dbReference type="RefSeq" id="WP_312868993.1">
    <property type="nucleotide sequence ID" value="NZ_WMBA01000077.1"/>
</dbReference>
<dbReference type="PANTHER" id="PTHR41700:SF1">
    <property type="entry name" value="N-ACETYLTRANSFERASE DOMAIN-CONTAINING PROTEIN"/>
    <property type="match status" value="1"/>
</dbReference>
<feature type="domain" description="N-acetyltransferase" evidence="1">
    <location>
        <begin position="14"/>
        <end position="159"/>
    </location>
</feature>
<sequence length="265" mass="28406">MALTGEQAAPRADVSVREIADLDGLERVDRLFIRIWGANPPVSTGLMRALTKAGNYVAGAYTGTELIGACVAFFGTPADEVLHSHIAGVAPEMAGHGVGLALKLHQRAWALRRGISAIEWTFDPLVSRNAWFNLGKLGATAAEYLPNFYGGMRDGINADDESDRLLVRWKLSAPESAVVRDHHAEPGAVIALGSSRGVPVSGSLDGDSLLVAVPRDIEQLRRSDPGLAKEWRAAVRETLGALLAHGAHVAGFDKSGWYIVRKDDR</sequence>
<gene>
    <name evidence="2" type="ORF">GKO32_33190</name>
</gene>
<evidence type="ECO:0000259" key="1">
    <source>
        <dbReference type="PROSITE" id="PS51186"/>
    </source>
</evidence>
<comment type="caution">
    <text evidence="2">The sequence shown here is derived from an EMBL/GenBank/DDBJ whole genome shotgun (WGS) entry which is preliminary data.</text>
</comment>
<keyword evidence="2" id="KW-0808">Transferase</keyword>
<dbReference type="Proteomes" id="UP000440096">
    <property type="component" value="Unassembled WGS sequence"/>
</dbReference>
<dbReference type="InterPro" id="IPR016181">
    <property type="entry name" value="Acyl_CoA_acyltransferase"/>
</dbReference>
<dbReference type="PANTHER" id="PTHR41700">
    <property type="entry name" value="GCN5-RELATED N-ACETYLTRANSFERASE"/>
    <property type="match status" value="1"/>
</dbReference>
<dbReference type="Gene3D" id="3.40.630.30">
    <property type="match status" value="1"/>
</dbReference>
<dbReference type="GO" id="GO:0016747">
    <property type="term" value="F:acyltransferase activity, transferring groups other than amino-acyl groups"/>
    <property type="evidence" value="ECO:0007669"/>
    <property type="project" value="InterPro"/>
</dbReference>
<accession>A0A6N7ZAM2</accession>
<organism evidence="2 3">
    <name type="scientific">Amycolatopsis pithecellobii</name>
    <dbReference type="NCBI Taxonomy" id="664692"/>
    <lineage>
        <taxon>Bacteria</taxon>
        <taxon>Bacillati</taxon>
        <taxon>Actinomycetota</taxon>
        <taxon>Actinomycetes</taxon>
        <taxon>Pseudonocardiales</taxon>
        <taxon>Pseudonocardiaceae</taxon>
        <taxon>Amycolatopsis</taxon>
    </lineage>
</organism>